<dbReference type="KEGG" id="spad:DVK44_08155"/>
<dbReference type="InterPro" id="IPR004358">
    <property type="entry name" value="Sig_transdc_His_kin-like_C"/>
</dbReference>
<dbReference type="SUPFAM" id="SSF55874">
    <property type="entry name" value="ATPase domain of HSP90 chaperone/DNA topoisomerase II/histidine kinase"/>
    <property type="match status" value="1"/>
</dbReference>
<evidence type="ECO:0000256" key="11">
    <source>
        <dbReference type="SAM" id="Phobius"/>
    </source>
</evidence>
<dbReference type="SMART" id="SM00304">
    <property type="entry name" value="HAMP"/>
    <property type="match status" value="1"/>
</dbReference>
<evidence type="ECO:0000256" key="4">
    <source>
        <dbReference type="ARBA" id="ARBA00022553"/>
    </source>
</evidence>
<organism evidence="14 15">
    <name type="scientific">Streptomyces paludis</name>
    <dbReference type="NCBI Taxonomy" id="2282738"/>
    <lineage>
        <taxon>Bacteria</taxon>
        <taxon>Bacillati</taxon>
        <taxon>Actinomycetota</taxon>
        <taxon>Actinomycetes</taxon>
        <taxon>Kitasatosporales</taxon>
        <taxon>Streptomycetaceae</taxon>
        <taxon>Streptomyces</taxon>
    </lineage>
</organism>
<evidence type="ECO:0000256" key="5">
    <source>
        <dbReference type="ARBA" id="ARBA00022679"/>
    </source>
</evidence>
<dbReference type="InterPro" id="IPR050428">
    <property type="entry name" value="TCS_sensor_his_kinase"/>
</dbReference>
<accession>A0A345I0H8</accession>
<keyword evidence="6 11" id="KW-0812">Transmembrane</keyword>
<dbReference type="EC" id="2.7.13.3" evidence="3"/>
<dbReference type="Gene3D" id="3.30.565.10">
    <property type="entry name" value="Histidine kinase-like ATPase, C-terminal domain"/>
    <property type="match status" value="1"/>
</dbReference>
<evidence type="ECO:0000256" key="2">
    <source>
        <dbReference type="ARBA" id="ARBA00004236"/>
    </source>
</evidence>
<dbReference type="RefSeq" id="WP_114664990.1">
    <property type="nucleotide sequence ID" value="NZ_CP031194.1"/>
</dbReference>
<reference evidence="15" key="1">
    <citation type="submission" date="2018-07" db="EMBL/GenBank/DDBJ databases">
        <authorList>
            <person name="Zhao J."/>
        </authorList>
    </citation>
    <scope>NUCLEOTIDE SEQUENCE [LARGE SCALE GENOMIC DNA]</scope>
    <source>
        <strain evidence="15">GSSD-12</strain>
    </source>
</reference>
<dbReference type="EMBL" id="CP031194">
    <property type="protein sequence ID" value="AXG82452.1"/>
    <property type="molecule type" value="Genomic_DNA"/>
</dbReference>
<dbReference type="InterPro" id="IPR005467">
    <property type="entry name" value="His_kinase_dom"/>
</dbReference>
<keyword evidence="7 14" id="KW-0418">Kinase</keyword>
<evidence type="ECO:0000256" key="10">
    <source>
        <dbReference type="ARBA" id="ARBA00023136"/>
    </source>
</evidence>
<keyword evidence="5" id="KW-0808">Transferase</keyword>
<dbReference type="InterPro" id="IPR036097">
    <property type="entry name" value="HisK_dim/P_sf"/>
</dbReference>
<dbReference type="SUPFAM" id="SSF47384">
    <property type="entry name" value="Homodimeric domain of signal transducing histidine kinase"/>
    <property type="match status" value="1"/>
</dbReference>
<evidence type="ECO:0000256" key="6">
    <source>
        <dbReference type="ARBA" id="ARBA00022692"/>
    </source>
</evidence>
<gene>
    <name evidence="14" type="ORF">DVK44_08155</name>
</gene>
<keyword evidence="9" id="KW-0902">Two-component regulatory system</keyword>
<evidence type="ECO:0000259" key="12">
    <source>
        <dbReference type="PROSITE" id="PS50109"/>
    </source>
</evidence>
<dbReference type="PROSITE" id="PS50885">
    <property type="entry name" value="HAMP"/>
    <property type="match status" value="1"/>
</dbReference>
<dbReference type="CDD" id="cd00075">
    <property type="entry name" value="HATPase"/>
    <property type="match status" value="1"/>
</dbReference>
<feature type="domain" description="Histidine kinase" evidence="12">
    <location>
        <begin position="276"/>
        <end position="486"/>
    </location>
</feature>
<feature type="domain" description="HAMP" evidence="13">
    <location>
        <begin position="215"/>
        <end position="268"/>
    </location>
</feature>
<sequence>MNAAEPRRRWWPRSVRARAALAAAAAAAVVLMSIGWWVHREVYRQSMEITESQAQEQLWSLVDQLNEGRIPVDRSAVPYEIVATGRRSAVAYGGGMADFDPGTRHVLPAPAEARASGGWTIAPLRLPERRDYNPRDRFELAGGTYMGMHTDVSARDLGAAKAITLGVAADSTLRVYVVMSPHTAETIAATTDGLLLRAGLVGLVLIAAVAYFAVRIALRPVEAIRVLTASVTASDPRERVVVPATGHEIAALATTINTTLQRLESAAAQQRRFVADAAHELRSPLTTLLASLEVALAYPERTDWPAAATTAARQTRRLQALAEDLLLLARLDTRTPAVRTSTVDLGALASRLTEQYPLTERSLALDCDSTGPVPVQGNPDECERLLRNLIDNATRHAAHRVQITVRNEDGWVVLTVHDDGPGVPTEDAERVFERFVRLDDARSRDRGGTGLGLAIARDLAHRHSGTLTLAPRTLGACFLLRVPAAPDDAPVEGALAS</sequence>
<name>A0A345I0H8_9ACTN</name>
<evidence type="ECO:0000256" key="9">
    <source>
        <dbReference type="ARBA" id="ARBA00023012"/>
    </source>
</evidence>
<keyword evidence="15" id="KW-1185">Reference proteome</keyword>
<evidence type="ECO:0000256" key="3">
    <source>
        <dbReference type="ARBA" id="ARBA00012438"/>
    </source>
</evidence>
<dbReference type="Gene3D" id="1.10.287.130">
    <property type="match status" value="1"/>
</dbReference>
<dbReference type="AlphaFoldDB" id="A0A345I0H8"/>
<protein>
    <recommendedName>
        <fullName evidence="3">histidine kinase</fullName>
        <ecNumber evidence="3">2.7.13.3</ecNumber>
    </recommendedName>
</protein>
<dbReference type="Proteomes" id="UP000253868">
    <property type="component" value="Chromosome"/>
</dbReference>
<evidence type="ECO:0000259" key="13">
    <source>
        <dbReference type="PROSITE" id="PS50885"/>
    </source>
</evidence>
<dbReference type="PROSITE" id="PS50109">
    <property type="entry name" value="HIS_KIN"/>
    <property type="match status" value="1"/>
</dbReference>
<feature type="transmembrane region" description="Helical" evidence="11">
    <location>
        <begin position="194"/>
        <end position="214"/>
    </location>
</feature>
<comment type="subcellular location">
    <subcellularLocation>
        <location evidence="2">Cell membrane</location>
    </subcellularLocation>
</comment>
<dbReference type="GO" id="GO:0000155">
    <property type="term" value="F:phosphorelay sensor kinase activity"/>
    <property type="evidence" value="ECO:0007669"/>
    <property type="project" value="InterPro"/>
</dbReference>
<dbReference type="SMART" id="SM00388">
    <property type="entry name" value="HisKA"/>
    <property type="match status" value="1"/>
</dbReference>
<dbReference type="PANTHER" id="PTHR45436:SF5">
    <property type="entry name" value="SENSOR HISTIDINE KINASE TRCS"/>
    <property type="match status" value="1"/>
</dbReference>
<proteinExistence type="predicted"/>
<dbReference type="OrthoDB" id="9786919at2"/>
<dbReference type="Pfam" id="PF00512">
    <property type="entry name" value="HisKA"/>
    <property type="match status" value="1"/>
</dbReference>
<comment type="catalytic activity">
    <reaction evidence="1">
        <text>ATP + protein L-histidine = ADP + protein N-phospho-L-histidine.</text>
        <dbReference type="EC" id="2.7.13.3"/>
    </reaction>
</comment>
<dbReference type="SMART" id="SM00387">
    <property type="entry name" value="HATPase_c"/>
    <property type="match status" value="1"/>
</dbReference>
<dbReference type="CDD" id="cd00082">
    <property type="entry name" value="HisKA"/>
    <property type="match status" value="1"/>
</dbReference>
<evidence type="ECO:0000256" key="8">
    <source>
        <dbReference type="ARBA" id="ARBA00022989"/>
    </source>
</evidence>
<keyword evidence="10 11" id="KW-0472">Membrane</keyword>
<dbReference type="GO" id="GO:0005886">
    <property type="term" value="C:plasma membrane"/>
    <property type="evidence" value="ECO:0007669"/>
    <property type="project" value="UniProtKB-SubCell"/>
</dbReference>
<dbReference type="Pfam" id="PF02518">
    <property type="entry name" value="HATPase_c"/>
    <property type="match status" value="1"/>
</dbReference>
<dbReference type="InterPro" id="IPR036890">
    <property type="entry name" value="HATPase_C_sf"/>
</dbReference>
<keyword evidence="8 11" id="KW-1133">Transmembrane helix</keyword>
<dbReference type="PRINTS" id="PR00344">
    <property type="entry name" value="BCTRLSENSOR"/>
</dbReference>
<evidence type="ECO:0000256" key="1">
    <source>
        <dbReference type="ARBA" id="ARBA00000085"/>
    </source>
</evidence>
<dbReference type="InterPro" id="IPR003661">
    <property type="entry name" value="HisK_dim/P_dom"/>
</dbReference>
<keyword evidence="4" id="KW-0597">Phosphoprotein</keyword>
<dbReference type="PANTHER" id="PTHR45436">
    <property type="entry name" value="SENSOR HISTIDINE KINASE YKOH"/>
    <property type="match status" value="1"/>
</dbReference>
<evidence type="ECO:0000256" key="7">
    <source>
        <dbReference type="ARBA" id="ARBA00022777"/>
    </source>
</evidence>
<evidence type="ECO:0000313" key="15">
    <source>
        <dbReference type="Proteomes" id="UP000253868"/>
    </source>
</evidence>
<dbReference type="InterPro" id="IPR003660">
    <property type="entry name" value="HAMP_dom"/>
</dbReference>
<evidence type="ECO:0000313" key="14">
    <source>
        <dbReference type="EMBL" id="AXG82452.1"/>
    </source>
</evidence>
<dbReference type="InterPro" id="IPR003594">
    <property type="entry name" value="HATPase_dom"/>
</dbReference>